<evidence type="ECO:0000256" key="5">
    <source>
        <dbReference type="PROSITE-ProRule" id="PRU00335"/>
    </source>
</evidence>
<proteinExistence type="predicted"/>
<feature type="domain" description="HTH tetR-type" evidence="7">
    <location>
        <begin position="12"/>
        <end position="72"/>
    </location>
</feature>
<evidence type="ECO:0000256" key="4">
    <source>
        <dbReference type="ARBA" id="ARBA00023163"/>
    </source>
</evidence>
<dbReference type="SUPFAM" id="SSF46689">
    <property type="entry name" value="Homeodomain-like"/>
    <property type="match status" value="1"/>
</dbReference>
<evidence type="ECO:0000313" key="8">
    <source>
        <dbReference type="EMBL" id="MBP2368031.1"/>
    </source>
</evidence>
<evidence type="ECO:0000259" key="7">
    <source>
        <dbReference type="PROSITE" id="PS50977"/>
    </source>
</evidence>
<sequence>MPRPPGHGSGFEPRRQEIIGIAASLFAQRGYAATSITELCDAVGLARGALYYYIGSKEKLLVEIQEAVLGPLLAVARRIVGAPACPAVRLRLLSEVLLEIIVARLDHIWVYEHDYRQLSPQNREAVIAQRREFEGIVVELLAAAVEAGQFRSIDLRLGMLQFLNLHNHTYQWVRPDGRWPVSELATEYCSTLFRGFAAADFDPATVEAATERFRSEHPEVDLRPELSGATASP</sequence>
<dbReference type="InterPro" id="IPR009057">
    <property type="entry name" value="Homeodomain-like_sf"/>
</dbReference>
<dbReference type="RefSeq" id="WP_210028244.1">
    <property type="nucleotide sequence ID" value="NZ_JAGINU010000001.1"/>
</dbReference>
<organism evidence="8 9">
    <name type="scientific">Pseudonocardia parietis</name>
    <dbReference type="NCBI Taxonomy" id="570936"/>
    <lineage>
        <taxon>Bacteria</taxon>
        <taxon>Bacillati</taxon>
        <taxon>Actinomycetota</taxon>
        <taxon>Actinomycetes</taxon>
        <taxon>Pseudonocardiales</taxon>
        <taxon>Pseudonocardiaceae</taxon>
        <taxon>Pseudonocardia</taxon>
    </lineage>
</organism>
<protein>
    <submittedName>
        <fullName evidence="8">AcrR family transcriptional regulator</fullName>
    </submittedName>
</protein>
<dbReference type="PRINTS" id="PR00455">
    <property type="entry name" value="HTHTETR"/>
</dbReference>
<dbReference type="Gene3D" id="1.10.10.60">
    <property type="entry name" value="Homeodomain-like"/>
    <property type="match status" value="1"/>
</dbReference>
<evidence type="ECO:0000256" key="3">
    <source>
        <dbReference type="ARBA" id="ARBA00023125"/>
    </source>
</evidence>
<evidence type="ECO:0000256" key="6">
    <source>
        <dbReference type="SAM" id="MobiDB-lite"/>
    </source>
</evidence>
<dbReference type="PANTHER" id="PTHR30055">
    <property type="entry name" value="HTH-TYPE TRANSCRIPTIONAL REGULATOR RUTR"/>
    <property type="match status" value="1"/>
</dbReference>
<reference evidence="8 9" key="1">
    <citation type="submission" date="2021-03" db="EMBL/GenBank/DDBJ databases">
        <title>Sequencing the genomes of 1000 actinobacteria strains.</title>
        <authorList>
            <person name="Klenk H.-P."/>
        </authorList>
    </citation>
    <scope>NUCLEOTIDE SEQUENCE [LARGE SCALE GENOMIC DNA]</scope>
    <source>
        <strain evidence="8 9">DSM 45256</strain>
    </source>
</reference>
<keyword evidence="1" id="KW-0678">Repressor</keyword>
<dbReference type="InterPro" id="IPR050109">
    <property type="entry name" value="HTH-type_TetR-like_transc_reg"/>
</dbReference>
<gene>
    <name evidence="8" type="ORF">JOF36_003727</name>
</gene>
<name>A0ABS4VVU7_9PSEU</name>
<feature type="compositionally biased region" description="Basic and acidic residues" evidence="6">
    <location>
        <begin position="212"/>
        <end position="224"/>
    </location>
</feature>
<dbReference type="InterPro" id="IPR001647">
    <property type="entry name" value="HTH_TetR"/>
</dbReference>
<dbReference type="PROSITE" id="PS50977">
    <property type="entry name" value="HTH_TETR_2"/>
    <property type="match status" value="1"/>
</dbReference>
<dbReference type="Proteomes" id="UP001519295">
    <property type="component" value="Unassembled WGS sequence"/>
</dbReference>
<dbReference type="Gene3D" id="1.10.357.10">
    <property type="entry name" value="Tetracycline Repressor, domain 2"/>
    <property type="match status" value="1"/>
</dbReference>
<dbReference type="SUPFAM" id="SSF48498">
    <property type="entry name" value="Tetracyclin repressor-like, C-terminal domain"/>
    <property type="match status" value="1"/>
</dbReference>
<keyword evidence="9" id="KW-1185">Reference proteome</keyword>
<keyword evidence="4" id="KW-0804">Transcription</keyword>
<keyword evidence="2" id="KW-0805">Transcription regulation</keyword>
<accession>A0ABS4VVU7</accession>
<dbReference type="InterPro" id="IPR041490">
    <property type="entry name" value="KstR2_TetR_C"/>
</dbReference>
<dbReference type="Pfam" id="PF00440">
    <property type="entry name" value="TetR_N"/>
    <property type="match status" value="1"/>
</dbReference>
<evidence type="ECO:0000256" key="2">
    <source>
        <dbReference type="ARBA" id="ARBA00023015"/>
    </source>
</evidence>
<feature type="DNA-binding region" description="H-T-H motif" evidence="5">
    <location>
        <begin position="35"/>
        <end position="54"/>
    </location>
</feature>
<dbReference type="InterPro" id="IPR036271">
    <property type="entry name" value="Tet_transcr_reg_TetR-rel_C_sf"/>
</dbReference>
<dbReference type="Pfam" id="PF17932">
    <property type="entry name" value="TetR_C_24"/>
    <property type="match status" value="1"/>
</dbReference>
<evidence type="ECO:0000313" key="9">
    <source>
        <dbReference type="Proteomes" id="UP001519295"/>
    </source>
</evidence>
<comment type="caution">
    <text evidence="8">The sequence shown here is derived from an EMBL/GenBank/DDBJ whole genome shotgun (WGS) entry which is preliminary data.</text>
</comment>
<feature type="region of interest" description="Disordered" evidence="6">
    <location>
        <begin position="212"/>
        <end position="233"/>
    </location>
</feature>
<evidence type="ECO:0000256" key="1">
    <source>
        <dbReference type="ARBA" id="ARBA00022491"/>
    </source>
</evidence>
<keyword evidence="3 5" id="KW-0238">DNA-binding</keyword>
<dbReference type="PANTHER" id="PTHR30055:SF175">
    <property type="entry name" value="HTH-TYPE TRANSCRIPTIONAL REPRESSOR KSTR2"/>
    <property type="match status" value="1"/>
</dbReference>
<dbReference type="EMBL" id="JAGINU010000001">
    <property type="protein sequence ID" value="MBP2368031.1"/>
    <property type="molecule type" value="Genomic_DNA"/>
</dbReference>